<reference evidence="3" key="1">
    <citation type="journal article" date="2014" name="Science">
        <title>Ancient hybridizations among the ancestral genomes of bread wheat.</title>
        <authorList>
            <consortium name="International Wheat Genome Sequencing Consortium,"/>
            <person name="Marcussen T."/>
            <person name="Sandve S.R."/>
            <person name="Heier L."/>
            <person name="Spannagl M."/>
            <person name="Pfeifer M."/>
            <person name="Jakobsen K.S."/>
            <person name="Wulff B.B."/>
            <person name="Steuernagel B."/>
            <person name="Mayer K.F."/>
            <person name="Olsen O.A."/>
        </authorList>
    </citation>
    <scope>NUCLEOTIDE SEQUENCE [LARGE SCALE GENOMIC DNA]</scope>
    <source>
        <strain evidence="3">cv. AL8/78</strain>
    </source>
</reference>
<dbReference type="EnsemblPlants" id="AET7Gv20022000.1">
    <property type="protein sequence ID" value="AET7Gv20022000.1"/>
    <property type="gene ID" value="AET7Gv20022000"/>
</dbReference>
<dbReference type="InterPro" id="IPR026960">
    <property type="entry name" value="RVT-Znf"/>
</dbReference>
<dbReference type="AlphaFoldDB" id="A0A453QAZ2"/>
<protein>
    <recommendedName>
        <fullName evidence="1">Reverse transcriptase zinc-binding domain-containing protein</fullName>
    </recommendedName>
</protein>
<reference evidence="3" key="2">
    <citation type="journal article" date="2017" name="Nat. Plants">
        <title>The Aegilops tauschii genome reveals multiple impacts of transposons.</title>
        <authorList>
            <person name="Zhao G."/>
            <person name="Zou C."/>
            <person name="Li K."/>
            <person name="Wang K."/>
            <person name="Li T."/>
            <person name="Gao L."/>
            <person name="Zhang X."/>
            <person name="Wang H."/>
            <person name="Yang Z."/>
            <person name="Liu X."/>
            <person name="Jiang W."/>
            <person name="Mao L."/>
            <person name="Kong X."/>
            <person name="Jiao Y."/>
            <person name="Jia J."/>
        </authorList>
    </citation>
    <scope>NUCLEOTIDE SEQUENCE [LARGE SCALE GENOMIC DNA]</scope>
    <source>
        <strain evidence="3">cv. AL8/78</strain>
    </source>
</reference>
<dbReference type="STRING" id="200361.A0A453QAZ2"/>
<organism evidence="2 3">
    <name type="scientific">Aegilops tauschii subsp. strangulata</name>
    <name type="common">Goatgrass</name>
    <dbReference type="NCBI Taxonomy" id="200361"/>
    <lineage>
        <taxon>Eukaryota</taxon>
        <taxon>Viridiplantae</taxon>
        <taxon>Streptophyta</taxon>
        <taxon>Embryophyta</taxon>
        <taxon>Tracheophyta</taxon>
        <taxon>Spermatophyta</taxon>
        <taxon>Magnoliopsida</taxon>
        <taxon>Liliopsida</taxon>
        <taxon>Poales</taxon>
        <taxon>Poaceae</taxon>
        <taxon>BOP clade</taxon>
        <taxon>Pooideae</taxon>
        <taxon>Triticodae</taxon>
        <taxon>Triticeae</taxon>
        <taxon>Triticinae</taxon>
        <taxon>Aegilops</taxon>
    </lineage>
</organism>
<feature type="domain" description="Reverse transcriptase zinc-binding" evidence="1">
    <location>
        <begin position="2"/>
        <end position="69"/>
    </location>
</feature>
<reference evidence="2" key="3">
    <citation type="journal article" date="2017" name="Nature">
        <title>Genome sequence of the progenitor of the wheat D genome Aegilops tauschii.</title>
        <authorList>
            <person name="Luo M.C."/>
            <person name="Gu Y.Q."/>
            <person name="Puiu D."/>
            <person name="Wang H."/>
            <person name="Twardziok S.O."/>
            <person name="Deal K.R."/>
            <person name="Huo N."/>
            <person name="Zhu T."/>
            <person name="Wang L."/>
            <person name="Wang Y."/>
            <person name="McGuire P.E."/>
            <person name="Liu S."/>
            <person name="Long H."/>
            <person name="Ramasamy R.K."/>
            <person name="Rodriguez J.C."/>
            <person name="Van S.L."/>
            <person name="Yuan L."/>
            <person name="Wang Z."/>
            <person name="Xia Z."/>
            <person name="Xiao L."/>
            <person name="Anderson O.D."/>
            <person name="Ouyang S."/>
            <person name="Liang Y."/>
            <person name="Zimin A.V."/>
            <person name="Pertea G."/>
            <person name="Qi P."/>
            <person name="Bennetzen J.L."/>
            <person name="Dai X."/>
            <person name="Dawson M.W."/>
            <person name="Muller H.G."/>
            <person name="Kugler K."/>
            <person name="Rivarola-Duarte L."/>
            <person name="Spannagl M."/>
            <person name="Mayer K.F.X."/>
            <person name="Lu F.H."/>
            <person name="Bevan M.W."/>
            <person name="Leroy P."/>
            <person name="Li P."/>
            <person name="You F.M."/>
            <person name="Sun Q."/>
            <person name="Liu Z."/>
            <person name="Lyons E."/>
            <person name="Wicker T."/>
            <person name="Salzberg S.L."/>
            <person name="Devos K.M."/>
            <person name="Dvorak J."/>
        </authorList>
    </citation>
    <scope>NUCLEOTIDE SEQUENCE [LARGE SCALE GENOMIC DNA]</scope>
    <source>
        <strain evidence="2">cv. AL8/78</strain>
    </source>
</reference>
<proteinExistence type="predicted"/>
<reference evidence="2" key="4">
    <citation type="submission" date="2019-03" db="UniProtKB">
        <authorList>
            <consortium name="EnsemblPlants"/>
        </authorList>
    </citation>
    <scope>IDENTIFICATION</scope>
</reference>
<reference evidence="2" key="5">
    <citation type="journal article" date="2021" name="G3 (Bethesda)">
        <title>Aegilops tauschii genome assembly Aet v5.0 features greater sequence contiguity and improved annotation.</title>
        <authorList>
            <person name="Wang L."/>
            <person name="Zhu T."/>
            <person name="Rodriguez J.C."/>
            <person name="Deal K.R."/>
            <person name="Dubcovsky J."/>
            <person name="McGuire P.E."/>
            <person name="Lux T."/>
            <person name="Spannagl M."/>
            <person name="Mayer K.F.X."/>
            <person name="Baldrich P."/>
            <person name="Meyers B.C."/>
            <person name="Huo N."/>
            <person name="Gu Y.Q."/>
            <person name="Zhou H."/>
            <person name="Devos K.M."/>
            <person name="Bennetzen J.L."/>
            <person name="Unver T."/>
            <person name="Budak H."/>
            <person name="Gulick P.J."/>
            <person name="Galiba G."/>
            <person name="Kalapos B."/>
            <person name="Nelson D.R."/>
            <person name="Li P."/>
            <person name="You F.M."/>
            <person name="Luo M.C."/>
            <person name="Dvorak J."/>
        </authorList>
    </citation>
    <scope>NUCLEOTIDE SEQUENCE [LARGE SCALE GENOMIC DNA]</scope>
    <source>
        <strain evidence="2">cv. AL8/78</strain>
    </source>
</reference>
<keyword evidence="3" id="KW-1185">Reference proteome</keyword>
<evidence type="ECO:0000313" key="3">
    <source>
        <dbReference type="Proteomes" id="UP000015105"/>
    </source>
</evidence>
<dbReference type="Gramene" id="AET7Gv20022000.1">
    <property type="protein sequence ID" value="AET7Gv20022000.1"/>
    <property type="gene ID" value="AET7Gv20022000"/>
</dbReference>
<name>A0A453QAZ2_AEGTS</name>
<evidence type="ECO:0000313" key="2">
    <source>
        <dbReference type="EnsemblPlants" id="AET7Gv20022000.1"/>
    </source>
</evidence>
<dbReference type="Pfam" id="PF13966">
    <property type="entry name" value="zf-RVT"/>
    <property type="match status" value="1"/>
</dbReference>
<dbReference type="Proteomes" id="UP000015105">
    <property type="component" value="Chromosome 7D"/>
</dbReference>
<accession>A0A453QAZ2</accession>
<evidence type="ECO:0000259" key="1">
    <source>
        <dbReference type="Pfam" id="PF13966"/>
    </source>
</evidence>
<sequence length="69" mass="8030">AKSCYLALYAGSTSDPFWRLTWKCWAPLRVKIFTWLADLDRCWTAARLARHGLPHNDRCVLCDQAEETM</sequence>